<gene>
    <name evidence="3" type="ORF">QS748_02370</name>
</gene>
<feature type="coiled-coil region" evidence="1">
    <location>
        <begin position="630"/>
        <end position="678"/>
    </location>
</feature>
<name>A0AA90NK19_9GAMM</name>
<evidence type="ECO:0000256" key="2">
    <source>
        <dbReference type="SAM" id="MobiDB-lite"/>
    </source>
</evidence>
<dbReference type="GO" id="GO:0048024">
    <property type="term" value="P:regulation of mRNA splicing, via spliceosome"/>
    <property type="evidence" value="ECO:0007669"/>
    <property type="project" value="TreeGrafter"/>
</dbReference>
<evidence type="ECO:0000256" key="1">
    <source>
        <dbReference type="SAM" id="Coils"/>
    </source>
</evidence>
<feature type="coiled-coil region" evidence="1">
    <location>
        <begin position="777"/>
        <end position="804"/>
    </location>
</feature>
<feature type="compositionally biased region" description="Polar residues" evidence="2">
    <location>
        <begin position="24"/>
        <end position="33"/>
    </location>
</feature>
<dbReference type="PANTHER" id="PTHR46528">
    <property type="entry name" value="PROTEIN SON"/>
    <property type="match status" value="1"/>
</dbReference>
<dbReference type="InterPro" id="IPR032922">
    <property type="entry name" value="SON"/>
</dbReference>
<feature type="coiled-coil region" evidence="1">
    <location>
        <begin position="525"/>
        <end position="601"/>
    </location>
</feature>
<feature type="coiled-coil region" evidence="1">
    <location>
        <begin position="875"/>
        <end position="902"/>
    </location>
</feature>
<feature type="compositionally biased region" description="Basic and acidic residues" evidence="2">
    <location>
        <begin position="1007"/>
        <end position="1218"/>
    </location>
</feature>
<evidence type="ECO:0000313" key="4">
    <source>
        <dbReference type="Proteomes" id="UP001178148"/>
    </source>
</evidence>
<reference evidence="3 4" key="1">
    <citation type="journal article" date="2023" name="bioRxiv">
        <title>An intranuclear bacterial parasite of deep-sea mussels expresses apoptosis inhibitors acquired from its host.</title>
        <authorList>
            <person name="Gonzalez Porras M.A."/>
            <person name="Assie A."/>
            <person name="Tietjen M."/>
            <person name="Violette M."/>
            <person name="Kleiner M."/>
            <person name="Gruber-Vodicka H."/>
            <person name="Dubilier N."/>
            <person name="Leisch N."/>
        </authorList>
    </citation>
    <scope>NUCLEOTIDE SEQUENCE [LARGE SCALE GENOMIC DNA]</scope>
    <source>
        <strain evidence="3">IAP13</strain>
    </source>
</reference>
<dbReference type="EMBL" id="JASXSV010000002">
    <property type="protein sequence ID" value="MDP0588098.1"/>
    <property type="molecule type" value="Genomic_DNA"/>
</dbReference>
<accession>A0AA90NK19</accession>
<keyword evidence="4" id="KW-1185">Reference proteome</keyword>
<keyword evidence="1" id="KW-0175">Coiled coil</keyword>
<feature type="compositionally biased region" description="Polar residues" evidence="2">
    <location>
        <begin position="339"/>
        <end position="349"/>
    </location>
</feature>
<protein>
    <submittedName>
        <fullName evidence="3">Uncharacterized protein</fullName>
    </submittedName>
</protein>
<feature type="region of interest" description="Disordered" evidence="2">
    <location>
        <begin position="332"/>
        <end position="370"/>
    </location>
</feature>
<proteinExistence type="predicted"/>
<dbReference type="GO" id="GO:0051726">
    <property type="term" value="P:regulation of cell cycle"/>
    <property type="evidence" value="ECO:0007669"/>
    <property type="project" value="InterPro"/>
</dbReference>
<evidence type="ECO:0000313" key="3">
    <source>
        <dbReference type="EMBL" id="MDP0588098.1"/>
    </source>
</evidence>
<organism evidence="3 4">
    <name type="scientific">Candidatus Endonucleibacter bathymodioli</name>
    <dbReference type="NCBI Taxonomy" id="539814"/>
    <lineage>
        <taxon>Bacteria</taxon>
        <taxon>Pseudomonadati</taxon>
        <taxon>Pseudomonadota</taxon>
        <taxon>Gammaproteobacteria</taxon>
        <taxon>Oceanospirillales</taxon>
        <taxon>Endozoicomonadaceae</taxon>
        <taxon>Candidatus Endonucleibacter</taxon>
    </lineage>
</organism>
<feature type="region of interest" description="Disordered" evidence="2">
    <location>
        <begin position="1"/>
        <end position="33"/>
    </location>
</feature>
<comment type="caution">
    <text evidence="3">The sequence shown here is derived from an EMBL/GenBank/DDBJ whole genome shotgun (WGS) entry which is preliminary data.</text>
</comment>
<dbReference type="Proteomes" id="UP001178148">
    <property type="component" value="Unassembled WGS sequence"/>
</dbReference>
<feature type="coiled-coil region" evidence="1">
    <location>
        <begin position="387"/>
        <end position="428"/>
    </location>
</feature>
<sequence length="3396" mass="380315">MNTIGPNNNNNNVIPPSETKPIGPNTQNIATQNPDLVKPSIPQFSTPLSGTPVADRNPSIHTPDAQYLPKEMQLSMQNINNIGSQCSALPAILGKSQGKFEIIFQPRDGSPPISLKDFPRHPAVQNRYTDIMSRISQHQNNITFGLLNALGTQQQQLSQLAMQMPNGTAPQHIIESIMHPIIQPMPVRLNDLLAWKDTPIPQQWNNPAMNWQDQEAIPQPMLQPMPQPMLQPSLQHPNPTTPQQHGFHMLPSQPLPAGQGLPLLFSPMAQYMKQQPQPEGPMGLQNLLPQFVISNPLSMLMPQSLPLSPSPSHQPETIDHNSTQIDLMQGESELKPSKQKTVQPVSTESQTDESATDLSQQLSAAKTKRDLTEKAISDINKYTQAIMAEHAEKLQNTEKQIAQAKKDKQDIEAELKKQTAENDNLRSTITTTPKKEETQSIATSTDECPPDTVTVQLNAIQNTLGDILENKDTYDLNAEIKDILAKIENITENNDPLSGINKKYLDILKKIVKELELGLENLSSITKANTTLQELQNQLSDMEQIPNTITHQIKEINSLKEQALENIKQAHSNHAQSDTYIQAATENITSARQILTDASDEHSTSNDLTTAAIQDLTLSLDKTQGYINTSENDINTFKELQNKIHALEETSIKEGNAHDSVVNELNKLKEQMQDIHNNPDTIPAYLTKLNKQTTDIRNTLLTSIANRNKPEGEGEGEGENTNYDIKDIIENIERVQSELKNIMPENTPDDSIITNMKDSAANISTCAKSALRMFEKIDDNSEQKQNLQTALTTAENKNNTLAESLLEIKGTTTYTDSMIQKLRDALQNDNITEQNTILEVKEVIQALQSNDTTPTETTNNIIVIAQHISNNLIDIEKYKNNIGELTIKNEQLTNDINTAAEKETIASKKEILANEQIEQAQKVSKLITEQSGYLFFTIEENINNIEKLKRLQEQLPEKKRGIFSAIAQINDNNDTKDLKELAEKTLSEADKLIATLINTAEIQEQEETAKAEEEIVDKDNAEKNAEKEKLAQEQAEKEKTKKAEEERLAEEAEAEKTAKAAKAAKAEEERLAEEAEAEKTKKAAAEKLEKDKAEQSEQAKKEEHAKAEEERLAEKAETEKAAAEKLEKDKAEQSEKAKEEEHAKAEEERLAEKAETEKAEKAAAEKLEKDKAEQSEKAKEEEHAKAEKDKLAQEQADKETAEKAAKAKEEEHAKAEKDKLILSSTNDFASSMRHYADDSETLANSISNELTAHEKSGPVSAHFTEYAKNINQLVKNITITWHKTQHELSTIEDNYTSPSSTMDIPPDHLETNKDKMVLLRKYESNLNDDLNQISELVNKIEVEHQENTSPDEDGNENQHITLISSLTSDFSKLRQKERTEYTDRVTTISKNIFDSTSCTENKLFTNEKGSSDAYNNISSITATTQKQNDSGKSTHSCITDVINKKHESLPASTFESAITRHLMTPEFKASETWSSINQVVLTPHLTSSTKNDIEDQNPHINGYLSGKVIAASLTAMRIHLYKHSKDADPDTLRNLRSESQKFINLVNPENWGNDKHGKKKSSYISTNAKKWITDYCKITETEIDTHFSTKIGSARAKEIIQTQDNSYSNLNKKITDHNCTSETDEIKVLFKKNPELSKRWLENIIALKKVVLPNKTTLENSVYQLYTQRSIRRLLNEFDIRQQYTVASFLKATMDDIASGDSGILPHLKDYHTTDKTKEGMSKSDALANSVDAFIQIENSLSTKPEIFLRGVTTSTPTQKNNKLIKKDHDEQETLDKFKNTQLAIFKSLSTNSDSGEDLLTLTSGVLRQAFNKDLSAIKFTATGDVYINLDKNNNFTDQGITFRTNMEGNPIEILELRGSTWEVSPAFLLNHPNVTIPFKDATASYIPIVNKDKTTGNESEGLLYIDDDTCYLYTLNDQDQWRCRPVGAQTPDHHAEQKISGYIKLAAATNAKSITQGTQPTEEIKQAFKAYCDLRKLTQDASALTKFRTFCDKGMIQKLTNGFSWMTTSNKSKALNNVRYEINKLTIASMKNSDAYSLFEVKHTTQLPKGAVYTNHPAIIQLQKKLNSQQHGSTFKIIHATRSNNNFPASSLTPAFQLCEQEYIEHLKNEDNDDLIHHMEACNTKFKYGFLKQAETYDAATINVSAKDKNLDDNILAIKRIHSKLSSHKNSLSMASSQIYETLKNTLKTSPMNLSDVDDARKLWIQGKGPTFSHDADQLAYSQNMWHLGQLNWTANQIAVCNKMLTKHEADLAALETIRLSEPGRFKKLAQNLNINLAKITTHITGILSTLDAVGTTENATSCSLYEFLEDRNIQLRPNQLKAVPDLMLRQSNAIINNQKDSMFLMEGTGGGKSLCLEAMVSSSINSMSTTPPENQRRRPILIIAPDNNAKQLYQAIGLNEQRQERQLQQIQIIQELKHSNDKKTWWHNTQHLKSIQNQLLGINKKTVDTEINNEIQKNRSACLLSFSEFQVLQHGVTTALQDSNTPAEAKKLLNEINDSLINGVLFGDECISGILPYTKSDENEILENVNSTLPNDSSIKAHDLTEAFTGVVSNSFIFTGLSATKGTPLMGAIIAQKGSHSETASELQENILTTRLRASSRISRARILRVSNDESAAIEVVNHLSSTQGVTILDTAENEDKAQNLHSNTGKHWGDLMSKARSNKWSDHADSFKMGYINDDGKSMLYDKNNPRYNNKHAYGGALTNAENKLLRSTGAPKMDNTLTLDQGVGSDPIQGLDTAFMITGVFGSTEYGRFDLVEQWLGRGTRSSEEPYTLQSIYLTVTDDDIKKIKQKHQGPDNTRIKELINNYDTSNTSVITASANLEKELKSIHNSKVKSMLSELSKQPLDTLLTNDLTRDTQIKRLTAAAEKSCNTLKSSMQEKQYTAALDALQKYIIAEEIYQLDAKILLFAEIASRDATTYTKSHEDSAIIGQTDSIYKSLFANEKHWMDTEAINIVDKHSRTAYNKMKENFTTILSPEKLTDQKRQLHFKLIELKQKLHNSLISNEDQNRILPAGFLRLTSEEEQFTYIENNLPSLLSFYTNNTLPAHIKNRTQVTESWSVIIPILKTISKHNASTTTLDDTYASYINNMKANITNIDRRTTPPGTTIDNTNSLIQASNLSANIATAMDLARTKTQEVTTNKSSIQTYTDAQAKICLQLRSFILKTRKSLASFRKHQWSATINKSNAPLNNNGEKKLDSILPLDSTKMNELSVDPIIEDIKEAISISLKEVSKSVNVSTPSAQGYQAAETMNSILSAYPLPTLRPHVTPAPIFTIKGKNKMEVVCSKNCNNKLEFVMRHVDTKEKDATFSKNSLPLFIPLELTNAITELKRATKEKELTLINDEKLATTMDSITKQITTDITSAYTDFIADTLVVEANTAEQLVNQQKTLQQN</sequence>
<dbReference type="GO" id="GO:0003723">
    <property type="term" value="F:RNA binding"/>
    <property type="evidence" value="ECO:0007669"/>
    <property type="project" value="InterPro"/>
</dbReference>
<dbReference type="PANTHER" id="PTHR46528:SF1">
    <property type="entry name" value="PROTEIN SON"/>
    <property type="match status" value="1"/>
</dbReference>
<feature type="region of interest" description="Disordered" evidence="2">
    <location>
        <begin position="1004"/>
        <end position="1218"/>
    </location>
</feature>